<evidence type="ECO:0000313" key="3">
    <source>
        <dbReference type="EMBL" id="CAF3847725.1"/>
    </source>
</evidence>
<dbReference type="EMBL" id="CAJNOK010031980">
    <property type="protein sequence ID" value="CAF1478703.1"/>
    <property type="molecule type" value="Genomic_DNA"/>
</dbReference>
<dbReference type="Proteomes" id="UP000663829">
    <property type="component" value="Unassembled WGS sequence"/>
</dbReference>
<dbReference type="AlphaFoldDB" id="A0A814MPX8"/>
<reference evidence="1" key="1">
    <citation type="submission" date="2021-02" db="EMBL/GenBank/DDBJ databases">
        <authorList>
            <person name="Nowell W R."/>
        </authorList>
    </citation>
    <scope>NUCLEOTIDE SEQUENCE</scope>
</reference>
<evidence type="ECO:0000313" key="2">
    <source>
        <dbReference type="EMBL" id="CAF1478703.1"/>
    </source>
</evidence>
<proteinExistence type="predicted"/>
<name>A0A814MPX8_9BILA</name>
<gene>
    <name evidence="1" type="ORF">GPM918_LOCUS17814</name>
    <name evidence="2" type="ORF">OVA965_LOCUS35968</name>
    <name evidence="3" type="ORF">SRO942_LOCUS17811</name>
    <name evidence="4" type="ORF">TMI583_LOCUS36960</name>
</gene>
<evidence type="ECO:0000313" key="1">
    <source>
        <dbReference type="EMBL" id="CAF1081929.1"/>
    </source>
</evidence>
<dbReference type="EMBL" id="CAJOBC010004992">
    <property type="protein sequence ID" value="CAF3847725.1"/>
    <property type="molecule type" value="Genomic_DNA"/>
</dbReference>
<accession>A0A814MPX8</accession>
<sequence length="147" mass="15856">MLIPNMSPPYALHTSNPVLLPVKPPFLVLSFPTIAATPFTSLPSDILKRLPTQLRDGNSLMALFTSFVTNLANNSTSLPVTTAQVINNLVPSSSTTQASKVLSSSASDHRTSEGSSFDLGTKVQQIRELVSVQLKVKITTMMLILLF</sequence>
<protein>
    <submittedName>
        <fullName evidence="1">Uncharacterized protein</fullName>
    </submittedName>
</protein>
<dbReference type="Proteomes" id="UP000677228">
    <property type="component" value="Unassembled WGS sequence"/>
</dbReference>
<comment type="caution">
    <text evidence="1">The sequence shown here is derived from an EMBL/GenBank/DDBJ whole genome shotgun (WGS) entry which is preliminary data.</text>
</comment>
<dbReference type="Proteomes" id="UP000681722">
    <property type="component" value="Unassembled WGS sequence"/>
</dbReference>
<organism evidence="1 5">
    <name type="scientific">Didymodactylos carnosus</name>
    <dbReference type="NCBI Taxonomy" id="1234261"/>
    <lineage>
        <taxon>Eukaryota</taxon>
        <taxon>Metazoa</taxon>
        <taxon>Spiralia</taxon>
        <taxon>Gnathifera</taxon>
        <taxon>Rotifera</taxon>
        <taxon>Eurotatoria</taxon>
        <taxon>Bdelloidea</taxon>
        <taxon>Philodinida</taxon>
        <taxon>Philodinidae</taxon>
        <taxon>Didymodactylos</taxon>
    </lineage>
</organism>
<evidence type="ECO:0000313" key="4">
    <source>
        <dbReference type="EMBL" id="CAF4269543.1"/>
    </source>
</evidence>
<dbReference type="Proteomes" id="UP000682733">
    <property type="component" value="Unassembled WGS sequence"/>
</dbReference>
<keyword evidence="5" id="KW-1185">Reference proteome</keyword>
<evidence type="ECO:0000313" key="5">
    <source>
        <dbReference type="Proteomes" id="UP000663829"/>
    </source>
</evidence>
<dbReference type="EMBL" id="CAJNOQ010004992">
    <property type="protein sequence ID" value="CAF1081929.1"/>
    <property type="molecule type" value="Genomic_DNA"/>
</dbReference>
<dbReference type="EMBL" id="CAJOBA010053897">
    <property type="protein sequence ID" value="CAF4269543.1"/>
    <property type="molecule type" value="Genomic_DNA"/>
</dbReference>